<dbReference type="Pfam" id="PF00153">
    <property type="entry name" value="Mito_carr"/>
    <property type="match status" value="1"/>
</dbReference>
<reference evidence="7" key="1">
    <citation type="submission" date="2022-06" db="EMBL/GenBank/DDBJ databases">
        <authorList>
            <consortium name="SYNGENTA / RWTH Aachen University"/>
        </authorList>
    </citation>
    <scope>NUCLEOTIDE SEQUENCE</scope>
</reference>
<evidence type="ECO:0000256" key="1">
    <source>
        <dbReference type="ARBA" id="ARBA00004141"/>
    </source>
</evidence>
<keyword evidence="5" id="KW-0472">Membrane</keyword>
<comment type="caution">
    <text evidence="7">The sequence shown here is derived from an EMBL/GenBank/DDBJ whole genome shotgun (WGS) entry which is preliminary data.</text>
</comment>
<proteinExistence type="predicted"/>
<protein>
    <submittedName>
        <fullName evidence="7">Mitochondrial carrier domain-containing protein</fullName>
    </submittedName>
</protein>
<keyword evidence="2" id="KW-0812">Transmembrane</keyword>
<feature type="compositionally biased region" description="Polar residues" evidence="6">
    <location>
        <begin position="150"/>
        <end position="170"/>
    </location>
</feature>
<evidence type="ECO:0000256" key="2">
    <source>
        <dbReference type="ARBA" id="ARBA00022692"/>
    </source>
</evidence>
<feature type="compositionally biased region" description="Acidic residues" evidence="6">
    <location>
        <begin position="104"/>
        <end position="127"/>
    </location>
</feature>
<evidence type="ECO:0000256" key="3">
    <source>
        <dbReference type="ARBA" id="ARBA00022737"/>
    </source>
</evidence>
<dbReference type="InterPro" id="IPR018108">
    <property type="entry name" value="MCP_transmembrane"/>
</dbReference>
<evidence type="ECO:0000256" key="6">
    <source>
        <dbReference type="SAM" id="MobiDB-lite"/>
    </source>
</evidence>
<dbReference type="InterPro" id="IPR023395">
    <property type="entry name" value="MCP_dom_sf"/>
</dbReference>
<feature type="region of interest" description="Disordered" evidence="6">
    <location>
        <begin position="97"/>
        <end position="127"/>
    </location>
</feature>
<feature type="compositionally biased region" description="Basic residues" evidence="6">
    <location>
        <begin position="171"/>
        <end position="181"/>
    </location>
</feature>
<evidence type="ECO:0000313" key="8">
    <source>
        <dbReference type="Proteomes" id="UP001153365"/>
    </source>
</evidence>
<sequence>MGSNQSLRLTPSSSSQSDHRNLTGNRSILLNDLNYNLESSYKNSNGSGSSRNDFLIRSFKNIINVGLMSFSSTAMVMPFEVGKTLLQVQYCPKPNALSDIKEGEWDEEDEQGEDEEEEELDDSLDAGLEREDDQISNYFIENKPKRPSIGNFSSTSSNHKSHPRSSTQFKSKPKSRRRALRKTHIKPDYILPIKITSGVTDMMRAICQWRGEGLLSLWKGQLTTFTIDTLSSSIQPSILSILNILFNQSNLLHNNHLNSLNLTNNSTNSLISSISIQHQAHPTLPLCLSISSYLITGLILSPLDLIRTRLIVQSSQLRHKTYSSPLDCLKKLIRNEGGLRNLYLDQTLLFPAVLDNLLRPIIHLGVPLVIERWFGIDRSNDLMKYSLIEFGLNSLGLLVILPIETIRKRLQLQIRKKKTEKKTSENLLEGGSKVRKELVLEEGETIKSCVELRRRSYNGIVEGFYRILVEEQLGFVGLYRGFKVGLMANSVVFVLGLVGKVGEESSGWTEL</sequence>
<dbReference type="EMBL" id="CALTRL010000291">
    <property type="protein sequence ID" value="CAH7667398.1"/>
    <property type="molecule type" value="Genomic_DNA"/>
</dbReference>
<gene>
    <name evidence="7" type="ORF">PPACK8108_LOCUS1788</name>
</gene>
<dbReference type="Proteomes" id="UP001153365">
    <property type="component" value="Unassembled WGS sequence"/>
</dbReference>
<comment type="subcellular location">
    <subcellularLocation>
        <location evidence="1">Membrane</location>
        <topology evidence="1">Multi-pass membrane protein</topology>
    </subcellularLocation>
</comment>
<dbReference type="PANTHER" id="PTHR24089">
    <property type="entry name" value="SOLUTE CARRIER FAMILY 25"/>
    <property type="match status" value="1"/>
</dbReference>
<evidence type="ECO:0000256" key="4">
    <source>
        <dbReference type="ARBA" id="ARBA00022989"/>
    </source>
</evidence>
<feature type="region of interest" description="Disordered" evidence="6">
    <location>
        <begin position="1"/>
        <end position="22"/>
    </location>
</feature>
<dbReference type="SUPFAM" id="SSF103506">
    <property type="entry name" value="Mitochondrial carrier"/>
    <property type="match status" value="1"/>
</dbReference>
<dbReference type="AlphaFoldDB" id="A0AAV0AH14"/>
<name>A0AAV0AH14_PHAPC</name>
<keyword evidence="8" id="KW-1185">Reference proteome</keyword>
<keyword evidence="4" id="KW-1133">Transmembrane helix</keyword>
<dbReference type="Gene3D" id="1.50.40.10">
    <property type="entry name" value="Mitochondrial carrier domain"/>
    <property type="match status" value="1"/>
</dbReference>
<evidence type="ECO:0000256" key="5">
    <source>
        <dbReference type="ARBA" id="ARBA00023136"/>
    </source>
</evidence>
<feature type="compositionally biased region" description="Low complexity" evidence="6">
    <location>
        <begin position="1"/>
        <end position="16"/>
    </location>
</feature>
<feature type="region of interest" description="Disordered" evidence="6">
    <location>
        <begin position="139"/>
        <end position="181"/>
    </location>
</feature>
<dbReference type="GO" id="GO:0016020">
    <property type="term" value="C:membrane"/>
    <property type="evidence" value="ECO:0007669"/>
    <property type="project" value="UniProtKB-SubCell"/>
</dbReference>
<keyword evidence="3" id="KW-0677">Repeat</keyword>
<organism evidence="7 8">
    <name type="scientific">Phakopsora pachyrhizi</name>
    <name type="common">Asian soybean rust disease fungus</name>
    <dbReference type="NCBI Taxonomy" id="170000"/>
    <lineage>
        <taxon>Eukaryota</taxon>
        <taxon>Fungi</taxon>
        <taxon>Dikarya</taxon>
        <taxon>Basidiomycota</taxon>
        <taxon>Pucciniomycotina</taxon>
        <taxon>Pucciniomycetes</taxon>
        <taxon>Pucciniales</taxon>
        <taxon>Phakopsoraceae</taxon>
        <taxon>Phakopsora</taxon>
    </lineage>
</organism>
<evidence type="ECO:0000313" key="7">
    <source>
        <dbReference type="EMBL" id="CAH7667398.1"/>
    </source>
</evidence>
<accession>A0AAV0AH14</accession>